<keyword evidence="1" id="KW-1277">Toxin-antitoxin system</keyword>
<gene>
    <name evidence="2" type="ORF">L6E24_13230</name>
</gene>
<dbReference type="KEGG" id="mend:L6E24_13230"/>
<reference evidence="2" key="1">
    <citation type="submission" date="2022-04" db="EMBL/GenBank/DDBJ databases">
        <title>Complete genome of Methanoplanus endosymbiosus DSM 3599.</title>
        <authorList>
            <person name="Chen S.-C."/>
            <person name="You Y.-T."/>
            <person name="Zhou Y.-Z."/>
            <person name="Lai M.-C."/>
        </authorList>
    </citation>
    <scope>NUCLEOTIDE SEQUENCE</scope>
    <source>
        <strain evidence="2">DSM 3599</strain>
    </source>
</reference>
<dbReference type="EMBL" id="CP096115">
    <property type="protein sequence ID" value="UUX92288.1"/>
    <property type="molecule type" value="Genomic_DNA"/>
</dbReference>
<dbReference type="Proteomes" id="UP001060368">
    <property type="component" value="Chromosome"/>
</dbReference>
<name>A0A9E7PLC0_9EURY</name>
<evidence type="ECO:0000313" key="2">
    <source>
        <dbReference type="EMBL" id="UUX92288.1"/>
    </source>
</evidence>
<dbReference type="GeneID" id="74308683"/>
<dbReference type="Pfam" id="PF02697">
    <property type="entry name" value="VAPB_antitox"/>
    <property type="match status" value="1"/>
</dbReference>
<evidence type="ECO:0000313" key="3">
    <source>
        <dbReference type="Proteomes" id="UP001060368"/>
    </source>
</evidence>
<dbReference type="AlphaFoldDB" id="A0A9E7PLC0"/>
<organism evidence="2 3">
    <name type="scientific">Methanoplanus endosymbiosus</name>
    <dbReference type="NCBI Taxonomy" id="33865"/>
    <lineage>
        <taxon>Archaea</taxon>
        <taxon>Methanobacteriati</taxon>
        <taxon>Methanobacteriota</taxon>
        <taxon>Stenosarchaea group</taxon>
        <taxon>Methanomicrobia</taxon>
        <taxon>Methanomicrobiales</taxon>
        <taxon>Methanomicrobiaceae</taxon>
        <taxon>Methanoplanus</taxon>
    </lineage>
</organism>
<sequence length="67" mass="7597">MASKSISISDEAYERLNALKQNGESFTDVIIRVTPRKRKLSEILKDLEPIDEKAAEEMKKAIEESSD</sequence>
<dbReference type="RefSeq" id="WP_257742437.1">
    <property type="nucleotide sequence ID" value="NZ_CP096115.1"/>
</dbReference>
<accession>A0A9E7PLC0</accession>
<evidence type="ECO:0000256" key="1">
    <source>
        <dbReference type="ARBA" id="ARBA00022649"/>
    </source>
</evidence>
<keyword evidence="3" id="KW-1185">Reference proteome</keyword>
<protein>
    <submittedName>
        <fullName evidence="2">Antitoxin VapB family protein</fullName>
    </submittedName>
</protein>
<proteinExistence type="predicted"/>
<dbReference type="InterPro" id="IPR003847">
    <property type="entry name" value="Put_antitoxin"/>
</dbReference>